<dbReference type="EMBL" id="GG662703">
    <property type="protein sequence ID" value="EAR95615.1"/>
    <property type="molecule type" value="Genomic_DNA"/>
</dbReference>
<dbReference type="eggNOG" id="ENOG502SFPI">
    <property type="taxonomic scope" value="Eukaryota"/>
</dbReference>
<gene>
    <name evidence="3" type="ORF">TTHERM_00266250</name>
</gene>
<dbReference type="CDD" id="cd15841">
    <property type="entry name" value="SNARE_Qc"/>
    <property type="match status" value="1"/>
</dbReference>
<dbReference type="OrthoDB" id="546861at2759"/>
<evidence type="ECO:0000259" key="2">
    <source>
        <dbReference type="PROSITE" id="PS50192"/>
    </source>
</evidence>
<dbReference type="InParanoid" id="I7ME69"/>
<protein>
    <submittedName>
        <fullName evidence="3">Syntaxin, putative</fullName>
    </submittedName>
</protein>
<evidence type="ECO:0000256" key="1">
    <source>
        <dbReference type="SAM" id="Phobius"/>
    </source>
</evidence>
<sequence>MNMYQQEISEQDKHIDEINYVVDKLKDQQGLMKDGLDEMGQKLQDLEEGIDKNGVRMNAVQKKLSKLLQTNDTSQICTILILFGILCVLIFLVIYT</sequence>
<dbReference type="PROSITE" id="PS50192">
    <property type="entry name" value="T_SNARE"/>
    <property type="match status" value="1"/>
</dbReference>
<proteinExistence type="predicted"/>
<feature type="domain" description="T-SNARE coiled-coil homology" evidence="2">
    <location>
        <begin position="5"/>
        <end position="67"/>
    </location>
</feature>
<dbReference type="InterPro" id="IPR000727">
    <property type="entry name" value="T_SNARE_dom"/>
</dbReference>
<dbReference type="HOGENOM" id="CLU_054492_1_0_1"/>
<accession>I7ME69</accession>
<keyword evidence="1" id="KW-0812">Transmembrane</keyword>
<evidence type="ECO:0000313" key="4">
    <source>
        <dbReference type="Proteomes" id="UP000009168"/>
    </source>
</evidence>
<feature type="transmembrane region" description="Helical" evidence="1">
    <location>
        <begin position="76"/>
        <end position="95"/>
    </location>
</feature>
<keyword evidence="1" id="KW-1133">Transmembrane helix</keyword>
<dbReference type="AlphaFoldDB" id="I7ME69"/>
<dbReference type="RefSeq" id="XP_001015860.1">
    <property type="nucleotide sequence ID" value="XM_001015860.3"/>
</dbReference>
<dbReference type="GeneID" id="7838623"/>
<dbReference type="OMA" id="NDQSQIC"/>
<keyword evidence="1" id="KW-0472">Membrane</keyword>
<dbReference type="Proteomes" id="UP000009168">
    <property type="component" value="Unassembled WGS sequence"/>
</dbReference>
<organism evidence="3 4">
    <name type="scientific">Tetrahymena thermophila (strain SB210)</name>
    <dbReference type="NCBI Taxonomy" id="312017"/>
    <lineage>
        <taxon>Eukaryota</taxon>
        <taxon>Sar</taxon>
        <taxon>Alveolata</taxon>
        <taxon>Ciliophora</taxon>
        <taxon>Intramacronucleata</taxon>
        <taxon>Oligohymenophorea</taxon>
        <taxon>Hymenostomatida</taxon>
        <taxon>Tetrahymenina</taxon>
        <taxon>Tetrahymenidae</taxon>
        <taxon>Tetrahymena</taxon>
    </lineage>
</organism>
<dbReference type="KEGG" id="tet:TTHERM_00266250"/>
<reference evidence="4" key="1">
    <citation type="journal article" date="2006" name="PLoS Biol.">
        <title>Macronuclear genome sequence of the ciliate Tetrahymena thermophila, a model eukaryote.</title>
        <authorList>
            <person name="Eisen J.A."/>
            <person name="Coyne R.S."/>
            <person name="Wu M."/>
            <person name="Wu D."/>
            <person name="Thiagarajan M."/>
            <person name="Wortman J.R."/>
            <person name="Badger J.H."/>
            <person name="Ren Q."/>
            <person name="Amedeo P."/>
            <person name="Jones K.M."/>
            <person name="Tallon L.J."/>
            <person name="Delcher A.L."/>
            <person name="Salzberg S.L."/>
            <person name="Silva J.C."/>
            <person name="Haas B.J."/>
            <person name="Majoros W.H."/>
            <person name="Farzad M."/>
            <person name="Carlton J.M."/>
            <person name="Smith R.K. Jr."/>
            <person name="Garg J."/>
            <person name="Pearlman R.E."/>
            <person name="Karrer K.M."/>
            <person name="Sun L."/>
            <person name="Manning G."/>
            <person name="Elde N.C."/>
            <person name="Turkewitz A.P."/>
            <person name="Asai D.J."/>
            <person name="Wilkes D.E."/>
            <person name="Wang Y."/>
            <person name="Cai H."/>
            <person name="Collins K."/>
            <person name="Stewart B.A."/>
            <person name="Lee S.R."/>
            <person name="Wilamowska K."/>
            <person name="Weinberg Z."/>
            <person name="Ruzzo W.L."/>
            <person name="Wloga D."/>
            <person name="Gaertig J."/>
            <person name="Frankel J."/>
            <person name="Tsao C.-C."/>
            <person name="Gorovsky M.A."/>
            <person name="Keeling P.J."/>
            <person name="Waller R.F."/>
            <person name="Patron N.J."/>
            <person name="Cherry J.M."/>
            <person name="Stover N.A."/>
            <person name="Krieger C.J."/>
            <person name="del Toro C."/>
            <person name="Ryder H.F."/>
            <person name="Williamson S.C."/>
            <person name="Barbeau R.A."/>
            <person name="Hamilton E.P."/>
            <person name="Orias E."/>
        </authorList>
    </citation>
    <scope>NUCLEOTIDE SEQUENCE [LARGE SCALE GENOMIC DNA]</scope>
    <source>
        <strain evidence="4">SB210</strain>
    </source>
</reference>
<dbReference type="Gene3D" id="1.20.5.110">
    <property type="match status" value="1"/>
</dbReference>
<keyword evidence="4" id="KW-1185">Reference proteome</keyword>
<dbReference type="SUPFAM" id="SSF58038">
    <property type="entry name" value="SNARE fusion complex"/>
    <property type="match status" value="1"/>
</dbReference>
<evidence type="ECO:0000313" key="3">
    <source>
        <dbReference type="EMBL" id="EAR95615.1"/>
    </source>
</evidence>
<name>I7ME69_TETTS</name>